<name>A0A024V865_PLAFA</name>
<reference evidence="1 2" key="2">
    <citation type="submission" date="2013-02" db="EMBL/GenBank/DDBJ databases">
        <title>The Genome Sequence of Plasmodium falciparum Vietnam Oak-Knoll (FVO).</title>
        <authorList>
            <consortium name="The Broad Institute Genome Sequencing Platform"/>
            <consortium name="The Broad Institute Genome Sequencing Center for Infectious Disease"/>
            <person name="Neafsey D."/>
            <person name="Cheeseman I."/>
            <person name="Volkman S."/>
            <person name="Adams J."/>
            <person name="Walker B."/>
            <person name="Young S.K."/>
            <person name="Zeng Q."/>
            <person name="Gargeya S."/>
            <person name="Fitzgerald M."/>
            <person name="Haas B."/>
            <person name="Abouelleil A."/>
            <person name="Alvarado L."/>
            <person name="Arachchi H.M."/>
            <person name="Berlin A.M."/>
            <person name="Chapman S.B."/>
            <person name="Dewar J."/>
            <person name="Goldberg J."/>
            <person name="Griggs A."/>
            <person name="Gujja S."/>
            <person name="Hansen M."/>
            <person name="Howarth C."/>
            <person name="Imamovic A."/>
            <person name="Larimer J."/>
            <person name="McCowan C."/>
            <person name="Murphy C."/>
            <person name="Neiman D."/>
            <person name="Pearson M."/>
            <person name="Priest M."/>
            <person name="Roberts A."/>
            <person name="Saif S."/>
            <person name="Shea T."/>
            <person name="Sisk P."/>
            <person name="Sykes S."/>
            <person name="Wortman J."/>
            <person name="Nusbaum C."/>
            <person name="Birren B."/>
        </authorList>
    </citation>
    <scope>NUCLEOTIDE SEQUENCE [LARGE SCALE GENOMIC DNA]</scope>
    <source>
        <strain evidence="2">Vietnam Oak-Knoll (FVO)</strain>
    </source>
</reference>
<accession>A0A024V865</accession>
<proteinExistence type="predicted"/>
<dbReference type="AlphaFoldDB" id="A0A024V865"/>
<dbReference type="Proteomes" id="UP000030690">
    <property type="component" value="Unassembled WGS sequence"/>
</dbReference>
<organism evidence="1 2">
    <name type="scientific">Plasmodium falciparum Vietnam Oak-Knoll</name>
    <name type="common">FVO</name>
    <dbReference type="NCBI Taxonomy" id="1036723"/>
    <lineage>
        <taxon>Eukaryota</taxon>
        <taxon>Sar</taxon>
        <taxon>Alveolata</taxon>
        <taxon>Apicomplexa</taxon>
        <taxon>Aconoidasida</taxon>
        <taxon>Haemosporida</taxon>
        <taxon>Plasmodiidae</taxon>
        <taxon>Plasmodium</taxon>
        <taxon>Plasmodium (Laverania)</taxon>
    </lineage>
</organism>
<reference evidence="1 2" key="1">
    <citation type="submission" date="2013-02" db="EMBL/GenBank/DDBJ databases">
        <title>The Genome Annotation of Plasmodium falciparum Vietnam Oak-Knoll (FVO).</title>
        <authorList>
            <consortium name="The Broad Institute Genome Sequencing Platform"/>
            <consortium name="The Broad Institute Genome Sequencing Center for Infectious Disease"/>
            <person name="Neafsey D."/>
            <person name="Hoffman S."/>
            <person name="Volkman S."/>
            <person name="Rosenthal P."/>
            <person name="Walker B."/>
            <person name="Young S.K."/>
            <person name="Zeng Q."/>
            <person name="Gargeya S."/>
            <person name="Fitzgerald M."/>
            <person name="Haas B."/>
            <person name="Abouelleil A."/>
            <person name="Allen A.W."/>
            <person name="Alvarado L."/>
            <person name="Arachchi H.M."/>
            <person name="Berlin A.M."/>
            <person name="Chapman S.B."/>
            <person name="Gainer-Dewar J."/>
            <person name="Goldberg J."/>
            <person name="Griggs A."/>
            <person name="Gujja S."/>
            <person name="Hansen M."/>
            <person name="Howarth C."/>
            <person name="Imamovic A."/>
            <person name="Ireland A."/>
            <person name="Larimer J."/>
            <person name="McCowan C."/>
            <person name="Murphy C."/>
            <person name="Pearson M."/>
            <person name="Poon T.W."/>
            <person name="Priest M."/>
            <person name="Roberts A."/>
            <person name="Saif S."/>
            <person name="Shea T."/>
            <person name="Sisk P."/>
            <person name="Sykes S."/>
            <person name="Wortman J."/>
            <person name="Nusbaum C."/>
            <person name="Birren B."/>
        </authorList>
    </citation>
    <scope>NUCLEOTIDE SEQUENCE [LARGE SCALE GENOMIC DNA]</scope>
    <source>
        <strain evidence="2">Vietnam Oak-Knoll (FVO)</strain>
    </source>
</reference>
<gene>
    <name evidence="1" type="ORF">PFFVO_01922</name>
</gene>
<evidence type="ECO:0000313" key="1">
    <source>
        <dbReference type="EMBL" id="ETW19183.1"/>
    </source>
</evidence>
<protein>
    <submittedName>
        <fullName evidence="1">Uncharacterized protein</fullName>
    </submittedName>
</protein>
<evidence type="ECO:0000313" key="2">
    <source>
        <dbReference type="Proteomes" id="UP000030690"/>
    </source>
</evidence>
<feature type="non-terminal residue" evidence="1">
    <location>
        <position position="1"/>
    </location>
</feature>
<dbReference type="EMBL" id="KI925069">
    <property type="protein sequence ID" value="ETW19183.1"/>
    <property type="molecule type" value="Genomic_DNA"/>
</dbReference>
<sequence length="97" mass="11198">VCVLYLHYDLLLCFCVHYATTYMHGGACFYLHRHFYYHMTSLSKFTSVFILSLVGLNGSKYQTNSGRCVQSAALNSFLTIYNMHLFAFNNDELTNCQ</sequence>